<keyword evidence="3" id="KW-1185">Reference proteome</keyword>
<sequence length="359" mass="39693">MVPRASSPGDHTGFGLHPVQAPPMGISLRNSVYPTLIWTITMSHSSTRRLARRRFGSRTGTAQASSSPGSARFNESDVSMAMDLDPFNIWPHQLSSSSQQATSSSQEADLSSQASSSSQQAHSSSQALGYVIPQHRQDVTTSMAQGVTQSMESPVLGNQDMPPPYRTTPHSQTTSPNRPVPPFDFNTLPQDQLTGSNSQNRRSFDELNPYARPTASWPPRPPLQQGLTAAQMGGFNPSTMTSSQQGPNAAQMSRFNRNVMTSSQQALPQPPRAFVPALYVNPFGPNSPSSQLIRSYNEHQIALSKLPPGQAQYFNSFDMRSHLLRRYFCDFCKKRYDWDIGDRQKVRDHLKNEHDVISG</sequence>
<feature type="region of interest" description="Disordered" evidence="1">
    <location>
        <begin position="54"/>
        <end position="74"/>
    </location>
</feature>
<organism evidence="2 3">
    <name type="scientific">Podospora australis</name>
    <dbReference type="NCBI Taxonomy" id="1536484"/>
    <lineage>
        <taxon>Eukaryota</taxon>
        <taxon>Fungi</taxon>
        <taxon>Dikarya</taxon>
        <taxon>Ascomycota</taxon>
        <taxon>Pezizomycotina</taxon>
        <taxon>Sordariomycetes</taxon>
        <taxon>Sordariomycetidae</taxon>
        <taxon>Sordariales</taxon>
        <taxon>Podosporaceae</taxon>
        <taxon>Podospora</taxon>
    </lineage>
</organism>
<feature type="region of interest" description="Disordered" evidence="1">
    <location>
        <begin position="153"/>
        <end position="220"/>
    </location>
</feature>
<feature type="compositionally biased region" description="Polar residues" evidence="1">
    <location>
        <begin position="187"/>
        <end position="201"/>
    </location>
</feature>
<dbReference type="AlphaFoldDB" id="A0AAN7AIR4"/>
<feature type="region of interest" description="Disordered" evidence="1">
    <location>
        <begin position="1"/>
        <end position="25"/>
    </location>
</feature>
<proteinExistence type="predicted"/>
<feature type="region of interest" description="Disordered" evidence="1">
    <location>
        <begin position="90"/>
        <end position="126"/>
    </location>
</feature>
<evidence type="ECO:0000256" key="1">
    <source>
        <dbReference type="SAM" id="MobiDB-lite"/>
    </source>
</evidence>
<accession>A0AAN7AIR4</accession>
<feature type="compositionally biased region" description="Polar residues" evidence="1">
    <location>
        <begin position="58"/>
        <end position="69"/>
    </location>
</feature>
<dbReference type="Proteomes" id="UP001302126">
    <property type="component" value="Unassembled WGS sequence"/>
</dbReference>
<gene>
    <name evidence="2" type="ORF">QBC35DRAFT_471989</name>
</gene>
<dbReference type="EMBL" id="MU864368">
    <property type="protein sequence ID" value="KAK4190161.1"/>
    <property type="molecule type" value="Genomic_DNA"/>
</dbReference>
<comment type="caution">
    <text evidence="2">The sequence shown here is derived from an EMBL/GenBank/DDBJ whole genome shotgun (WGS) entry which is preliminary data.</text>
</comment>
<reference evidence="2" key="1">
    <citation type="journal article" date="2023" name="Mol. Phylogenet. Evol.">
        <title>Genome-scale phylogeny and comparative genomics of the fungal order Sordariales.</title>
        <authorList>
            <person name="Hensen N."/>
            <person name="Bonometti L."/>
            <person name="Westerberg I."/>
            <person name="Brannstrom I.O."/>
            <person name="Guillou S."/>
            <person name="Cros-Aarteil S."/>
            <person name="Calhoun S."/>
            <person name="Haridas S."/>
            <person name="Kuo A."/>
            <person name="Mondo S."/>
            <person name="Pangilinan J."/>
            <person name="Riley R."/>
            <person name="LaButti K."/>
            <person name="Andreopoulos B."/>
            <person name="Lipzen A."/>
            <person name="Chen C."/>
            <person name="Yan M."/>
            <person name="Daum C."/>
            <person name="Ng V."/>
            <person name="Clum A."/>
            <person name="Steindorff A."/>
            <person name="Ohm R.A."/>
            <person name="Martin F."/>
            <person name="Silar P."/>
            <person name="Natvig D.O."/>
            <person name="Lalanne C."/>
            <person name="Gautier V."/>
            <person name="Ament-Velasquez S.L."/>
            <person name="Kruys A."/>
            <person name="Hutchinson M.I."/>
            <person name="Powell A.J."/>
            <person name="Barry K."/>
            <person name="Miller A.N."/>
            <person name="Grigoriev I.V."/>
            <person name="Debuchy R."/>
            <person name="Gladieux P."/>
            <person name="Hiltunen Thoren M."/>
            <person name="Johannesson H."/>
        </authorList>
    </citation>
    <scope>NUCLEOTIDE SEQUENCE</scope>
    <source>
        <strain evidence="2">PSN309</strain>
    </source>
</reference>
<feature type="compositionally biased region" description="Polar residues" evidence="1">
    <location>
        <begin position="168"/>
        <end position="177"/>
    </location>
</feature>
<evidence type="ECO:0000313" key="2">
    <source>
        <dbReference type="EMBL" id="KAK4190161.1"/>
    </source>
</evidence>
<feature type="compositionally biased region" description="Low complexity" evidence="1">
    <location>
        <begin position="93"/>
        <end position="126"/>
    </location>
</feature>
<name>A0AAN7AIR4_9PEZI</name>
<evidence type="ECO:0000313" key="3">
    <source>
        <dbReference type="Proteomes" id="UP001302126"/>
    </source>
</evidence>
<protein>
    <submittedName>
        <fullName evidence="2">Uncharacterized protein</fullName>
    </submittedName>
</protein>
<reference evidence="2" key="2">
    <citation type="submission" date="2023-05" db="EMBL/GenBank/DDBJ databases">
        <authorList>
            <consortium name="Lawrence Berkeley National Laboratory"/>
            <person name="Steindorff A."/>
            <person name="Hensen N."/>
            <person name="Bonometti L."/>
            <person name="Westerberg I."/>
            <person name="Brannstrom I.O."/>
            <person name="Guillou S."/>
            <person name="Cros-Aarteil S."/>
            <person name="Calhoun S."/>
            <person name="Haridas S."/>
            <person name="Kuo A."/>
            <person name="Mondo S."/>
            <person name="Pangilinan J."/>
            <person name="Riley R."/>
            <person name="Labutti K."/>
            <person name="Andreopoulos B."/>
            <person name="Lipzen A."/>
            <person name="Chen C."/>
            <person name="Yanf M."/>
            <person name="Daum C."/>
            <person name="Ng V."/>
            <person name="Clum A."/>
            <person name="Ohm R."/>
            <person name="Martin F."/>
            <person name="Silar P."/>
            <person name="Natvig D."/>
            <person name="Lalanne C."/>
            <person name="Gautier V."/>
            <person name="Ament-Velasquez S.L."/>
            <person name="Kruys A."/>
            <person name="Hutchinson M.I."/>
            <person name="Powell A.J."/>
            <person name="Barry K."/>
            <person name="Miller A.N."/>
            <person name="Grigoriev I.V."/>
            <person name="Debuchy R."/>
            <person name="Gladieux P."/>
            <person name="Thoren M.H."/>
            <person name="Johannesson H."/>
        </authorList>
    </citation>
    <scope>NUCLEOTIDE SEQUENCE</scope>
    <source>
        <strain evidence="2">PSN309</strain>
    </source>
</reference>